<proteinExistence type="predicted"/>
<dbReference type="Pfam" id="PF02036">
    <property type="entry name" value="SCP2"/>
    <property type="match status" value="1"/>
</dbReference>
<dbReference type="RefSeq" id="WP_378993851.1">
    <property type="nucleotide sequence ID" value="NZ_JBHSMT010000004.1"/>
</dbReference>
<comment type="caution">
    <text evidence="2">The sequence shown here is derived from an EMBL/GenBank/DDBJ whole genome shotgun (WGS) entry which is preliminary data.</text>
</comment>
<dbReference type="Proteomes" id="UP001596045">
    <property type="component" value="Unassembled WGS sequence"/>
</dbReference>
<evidence type="ECO:0000259" key="1">
    <source>
        <dbReference type="Pfam" id="PF02036"/>
    </source>
</evidence>
<reference evidence="3" key="1">
    <citation type="journal article" date="2019" name="Int. J. Syst. Evol. Microbiol.">
        <title>The Global Catalogue of Microorganisms (GCM) 10K type strain sequencing project: providing services to taxonomists for standard genome sequencing and annotation.</title>
        <authorList>
            <consortium name="The Broad Institute Genomics Platform"/>
            <consortium name="The Broad Institute Genome Sequencing Center for Infectious Disease"/>
            <person name="Wu L."/>
            <person name="Ma J."/>
        </authorList>
    </citation>
    <scope>NUCLEOTIDE SEQUENCE [LARGE SCALE GENOMIC DNA]</scope>
    <source>
        <strain evidence="3">JCM 17066</strain>
    </source>
</reference>
<accession>A0ABW0M2S0</accession>
<dbReference type="InterPro" id="IPR003033">
    <property type="entry name" value="SCP2_sterol-bd_dom"/>
</dbReference>
<dbReference type="EMBL" id="JBHSMT010000004">
    <property type="protein sequence ID" value="MFC5472425.1"/>
    <property type="molecule type" value="Genomic_DNA"/>
</dbReference>
<organism evidence="2 3">
    <name type="scientific">Paraherbaspirillum soli</name>
    <dbReference type="NCBI Taxonomy" id="631222"/>
    <lineage>
        <taxon>Bacteria</taxon>
        <taxon>Pseudomonadati</taxon>
        <taxon>Pseudomonadota</taxon>
        <taxon>Betaproteobacteria</taxon>
        <taxon>Burkholderiales</taxon>
        <taxon>Oxalobacteraceae</taxon>
        <taxon>Paraherbaspirillum</taxon>
    </lineage>
</organism>
<feature type="domain" description="SCP2" evidence="1">
    <location>
        <begin position="4"/>
        <end position="99"/>
    </location>
</feature>
<name>A0ABW0M2S0_9BURK</name>
<dbReference type="SUPFAM" id="SSF55718">
    <property type="entry name" value="SCP-like"/>
    <property type="match status" value="1"/>
</dbReference>
<evidence type="ECO:0000313" key="2">
    <source>
        <dbReference type="EMBL" id="MFC5472425.1"/>
    </source>
</evidence>
<protein>
    <submittedName>
        <fullName evidence="2">SCP2 sterol-binding domain-containing protein</fullName>
    </submittedName>
</protein>
<dbReference type="InterPro" id="IPR036527">
    <property type="entry name" value="SCP2_sterol-bd_dom_sf"/>
</dbReference>
<dbReference type="PANTHER" id="PTHR10094:SF25">
    <property type="entry name" value="SCP2 STEROL-BINDING DOMAIN-CONTAINING PROTEIN 1"/>
    <property type="match status" value="1"/>
</dbReference>
<evidence type="ECO:0000313" key="3">
    <source>
        <dbReference type="Proteomes" id="UP001596045"/>
    </source>
</evidence>
<sequence length="105" mass="11176">MTVNDIIRLMPAALDAAATSNTSATIQYRISNPMYVVIDRGQCTVHDGVAAAPTVALTMADDDLKALLKGELNGITAFMSGKLKLEGDMMLAQRIPSFFDASKIA</sequence>
<keyword evidence="3" id="KW-1185">Reference proteome</keyword>
<dbReference type="Gene3D" id="3.30.1050.10">
    <property type="entry name" value="SCP2 sterol-binding domain"/>
    <property type="match status" value="1"/>
</dbReference>
<gene>
    <name evidence="2" type="ORF">ACFPM8_00490</name>
</gene>
<dbReference type="PANTHER" id="PTHR10094">
    <property type="entry name" value="STEROL CARRIER PROTEIN 2 SCP-2 FAMILY PROTEIN"/>
    <property type="match status" value="1"/>
</dbReference>